<feature type="domain" description="FAD dependent oxidoreductase" evidence="2">
    <location>
        <begin position="35"/>
        <end position="385"/>
    </location>
</feature>
<gene>
    <name evidence="3" type="ORF">HK44_020255</name>
</gene>
<name>A0A010SSI1_PSEFL</name>
<dbReference type="EMBL" id="AFOY02000004">
    <property type="protein sequence ID" value="EXF95750.1"/>
    <property type="molecule type" value="Genomic_DNA"/>
</dbReference>
<evidence type="ECO:0000313" key="3">
    <source>
        <dbReference type="EMBL" id="EXF95750.1"/>
    </source>
</evidence>
<protein>
    <submittedName>
        <fullName evidence="3">FAD-dependent oxidoreductase</fullName>
    </submittedName>
</protein>
<proteinExistence type="predicted"/>
<dbReference type="InterPro" id="IPR036188">
    <property type="entry name" value="FAD/NAD-bd_sf"/>
</dbReference>
<dbReference type="SUPFAM" id="SSF51905">
    <property type="entry name" value="FAD/NAD(P)-binding domain"/>
    <property type="match status" value="1"/>
</dbReference>
<dbReference type="Gene3D" id="3.30.9.10">
    <property type="entry name" value="D-Amino Acid Oxidase, subunit A, domain 2"/>
    <property type="match status" value="1"/>
</dbReference>
<dbReference type="GO" id="GO:0016491">
    <property type="term" value="F:oxidoreductase activity"/>
    <property type="evidence" value="ECO:0007669"/>
    <property type="project" value="UniProtKB-KW"/>
</dbReference>
<dbReference type="Gene3D" id="3.50.50.60">
    <property type="entry name" value="FAD/NAD(P)-binding domain"/>
    <property type="match status" value="1"/>
</dbReference>
<accession>A0A010SSI1</accession>
<dbReference type="AlphaFoldDB" id="A0A010SSI1"/>
<reference evidence="3 4" key="1">
    <citation type="journal article" date="2011" name="J. Bacteriol.">
        <title>Draft genome sequence of the polycyclic aromatic hydrocarbon-degrading, genetically engineered bioluminescent bioreporter Pseudomonas fluorescens HK44.</title>
        <authorList>
            <person name="Chauhan A."/>
            <person name="Layton A.C."/>
            <person name="Williams D.E."/>
            <person name="Smartt A.E."/>
            <person name="Ripp S."/>
            <person name="Karpinets T.V."/>
            <person name="Brown S.D."/>
            <person name="Sayler G.S."/>
        </authorList>
    </citation>
    <scope>NUCLEOTIDE SEQUENCE [LARGE SCALE GENOMIC DNA]</scope>
    <source>
        <strain evidence="3 4">HK44</strain>
    </source>
</reference>
<dbReference type="Proteomes" id="UP000022611">
    <property type="component" value="Unassembled WGS sequence"/>
</dbReference>
<evidence type="ECO:0000259" key="2">
    <source>
        <dbReference type="Pfam" id="PF01266"/>
    </source>
</evidence>
<dbReference type="GO" id="GO:0005737">
    <property type="term" value="C:cytoplasm"/>
    <property type="evidence" value="ECO:0007669"/>
    <property type="project" value="TreeGrafter"/>
</dbReference>
<dbReference type="InterPro" id="IPR006076">
    <property type="entry name" value="FAD-dep_OxRdtase"/>
</dbReference>
<sequence length="429" mass="47106">MFQQSSQHVASYYAHSCADRLLDRAALEGEHTAEVLIIGAGFSGLHTALRLALAGKRVTLLEASRVAWAASGRNGGQAILGWSCDMPPLEAALGHERARRLWDGMRWAAQELRELPARHGFDCDYHPGHLWTSVMPRRVSLLTEWQREASHKWGHDGLQFIAREQLPQWVASERYQAGLYDPEGGHLNPLKLALGLAAAIERAGGCIFEQSKALSYREEGDQYRVTTERGSIRANVLVLACNAYLDQLDPALASCVLPVGTYQVATAPLTAEQASALLPSNVCVTDNQFVLDYFRRTPDHRLLFGGGCTYLGGMPKDIAAATRPYLERVFPQLKGVELEFAWGGHIDLTLKRTPDIGRRGDLYWLQGYSGHGVLPTLAGARAVSDAILGQSDELALYQGLSNDSFPGGKYLAAPLEAIGKAWYRLRDSI</sequence>
<dbReference type="PANTHER" id="PTHR13847">
    <property type="entry name" value="SARCOSINE DEHYDROGENASE-RELATED"/>
    <property type="match status" value="1"/>
</dbReference>
<evidence type="ECO:0000256" key="1">
    <source>
        <dbReference type="ARBA" id="ARBA00023002"/>
    </source>
</evidence>
<dbReference type="OrthoDB" id="6925984at2"/>
<dbReference type="PATRIC" id="fig|1042209.11.peg.574"/>
<dbReference type="PANTHER" id="PTHR13847:SF281">
    <property type="entry name" value="FAD DEPENDENT OXIDOREDUCTASE DOMAIN-CONTAINING PROTEIN"/>
    <property type="match status" value="1"/>
</dbReference>
<dbReference type="HOGENOM" id="CLU_007884_3_0_6"/>
<dbReference type="eggNOG" id="COG0665">
    <property type="taxonomic scope" value="Bacteria"/>
</dbReference>
<keyword evidence="1" id="KW-0560">Oxidoreductase</keyword>
<dbReference type="Pfam" id="PF01266">
    <property type="entry name" value="DAO"/>
    <property type="match status" value="1"/>
</dbReference>
<organism evidence="3 4">
    <name type="scientific">Pseudomonas fluorescens HK44</name>
    <dbReference type="NCBI Taxonomy" id="1042209"/>
    <lineage>
        <taxon>Bacteria</taxon>
        <taxon>Pseudomonadati</taxon>
        <taxon>Pseudomonadota</taxon>
        <taxon>Gammaproteobacteria</taxon>
        <taxon>Pseudomonadales</taxon>
        <taxon>Pseudomonadaceae</taxon>
        <taxon>Pseudomonas</taxon>
    </lineage>
</organism>
<comment type="caution">
    <text evidence="3">The sequence shown here is derived from an EMBL/GenBank/DDBJ whole genome shotgun (WGS) entry which is preliminary data.</text>
</comment>
<dbReference type="RefSeq" id="WP_024264680.1">
    <property type="nucleotide sequence ID" value="NZ_AFOY02000004.1"/>
</dbReference>
<evidence type="ECO:0000313" key="4">
    <source>
        <dbReference type="Proteomes" id="UP000022611"/>
    </source>
</evidence>